<dbReference type="PANTHER" id="PTHR47944">
    <property type="entry name" value="CYTOCHROME P450 98A9"/>
    <property type="match status" value="1"/>
</dbReference>
<reference evidence="7" key="1">
    <citation type="submission" date="2020-10" db="EMBL/GenBank/DDBJ databases">
        <authorList>
            <person name="Han B."/>
            <person name="Lu T."/>
            <person name="Zhao Q."/>
            <person name="Huang X."/>
            <person name="Zhao Y."/>
        </authorList>
    </citation>
    <scope>NUCLEOTIDE SEQUENCE</scope>
</reference>
<dbReference type="Proteomes" id="UP000604825">
    <property type="component" value="Unassembled WGS sequence"/>
</dbReference>
<gene>
    <name evidence="7" type="ORF">NCGR_LOCUS14456</name>
</gene>
<evidence type="ECO:0000256" key="1">
    <source>
        <dbReference type="ARBA" id="ARBA00010617"/>
    </source>
</evidence>
<name>A0A811NBZ2_9POAL</name>
<keyword evidence="4" id="KW-0560">Oxidoreductase</keyword>
<keyword evidence="5" id="KW-0408">Iron</keyword>
<evidence type="ECO:0000313" key="7">
    <source>
        <dbReference type="EMBL" id="CAD6221050.1"/>
    </source>
</evidence>
<comment type="caution">
    <text evidence="7">The sequence shown here is derived from an EMBL/GenBank/DDBJ whole genome shotgun (WGS) entry which is preliminary data.</text>
</comment>
<dbReference type="PANTHER" id="PTHR47944:SF9">
    <property type="entry name" value="FLAVONOID 3-MONOOXYGENASE"/>
    <property type="match status" value="1"/>
</dbReference>
<evidence type="ECO:0000256" key="4">
    <source>
        <dbReference type="ARBA" id="ARBA00023002"/>
    </source>
</evidence>
<comment type="similarity">
    <text evidence="1">Belongs to the cytochrome P450 family.</text>
</comment>
<evidence type="ECO:0000256" key="2">
    <source>
        <dbReference type="ARBA" id="ARBA00022617"/>
    </source>
</evidence>
<dbReference type="EMBL" id="CAJGYO010000003">
    <property type="protein sequence ID" value="CAD6221050.1"/>
    <property type="molecule type" value="Genomic_DNA"/>
</dbReference>
<evidence type="ECO:0000256" key="6">
    <source>
        <dbReference type="SAM" id="MobiDB-lite"/>
    </source>
</evidence>
<keyword evidence="8" id="KW-1185">Reference proteome</keyword>
<feature type="compositionally biased region" description="Basic and acidic residues" evidence="6">
    <location>
        <begin position="1"/>
        <end position="11"/>
    </location>
</feature>
<evidence type="ECO:0000256" key="5">
    <source>
        <dbReference type="ARBA" id="ARBA00023004"/>
    </source>
</evidence>
<keyword evidence="2" id="KW-0349">Heme</keyword>
<evidence type="ECO:0000313" key="8">
    <source>
        <dbReference type="Proteomes" id="UP000604825"/>
    </source>
</evidence>
<dbReference type="GO" id="GO:0004497">
    <property type="term" value="F:monooxygenase activity"/>
    <property type="evidence" value="ECO:0007669"/>
    <property type="project" value="InterPro"/>
</dbReference>
<evidence type="ECO:0000256" key="3">
    <source>
        <dbReference type="ARBA" id="ARBA00022723"/>
    </source>
</evidence>
<dbReference type="SUPFAM" id="SSF48264">
    <property type="entry name" value="Cytochrome P450"/>
    <property type="match status" value="1"/>
</dbReference>
<feature type="region of interest" description="Disordered" evidence="6">
    <location>
        <begin position="1"/>
        <end position="20"/>
    </location>
</feature>
<dbReference type="GO" id="GO:0005506">
    <property type="term" value="F:iron ion binding"/>
    <property type="evidence" value="ECO:0007669"/>
    <property type="project" value="InterPro"/>
</dbReference>
<dbReference type="InterPro" id="IPR036396">
    <property type="entry name" value="Cyt_P450_sf"/>
</dbReference>
<protein>
    <submittedName>
        <fullName evidence="7">Uncharacterized protein</fullName>
    </submittedName>
</protein>
<organism evidence="7 8">
    <name type="scientific">Miscanthus lutarioriparius</name>
    <dbReference type="NCBI Taxonomy" id="422564"/>
    <lineage>
        <taxon>Eukaryota</taxon>
        <taxon>Viridiplantae</taxon>
        <taxon>Streptophyta</taxon>
        <taxon>Embryophyta</taxon>
        <taxon>Tracheophyta</taxon>
        <taxon>Spermatophyta</taxon>
        <taxon>Magnoliopsida</taxon>
        <taxon>Liliopsida</taxon>
        <taxon>Poales</taxon>
        <taxon>Poaceae</taxon>
        <taxon>PACMAD clade</taxon>
        <taxon>Panicoideae</taxon>
        <taxon>Andropogonodae</taxon>
        <taxon>Andropogoneae</taxon>
        <taxon>Saccharinae</taxon>
        <taxon>Miscanthus</taxon>
    </lineage>
</organism>
<dbReference type="GO" id="GO:0016705">
    <property type="term" value="F:oxidoreductase activity, acting on paired donors, with incorporation or reduction of molecular oxygen"/>
    <property type="evidence" value="ECO:0007669"/>
    <property type="project" value="InterPro"/>
</dbReference>
<sequence length="109" mass="12692">MADDRQPEPDRPTPAPVRPRAPQALWAAHVPTLRLPPVVIGSSIDMARFFLKMHDLAFIDRPRTETSRYTGYNYSDMLWSPYGAYWRQARKFCKAEVFSVAWLRSQEHV</sequence>
<dbReference type="Gene3D" id="1.10.630.10">
    <property type="entry name" value="Cytochrome P450"/>
    <property type="match status" value="1"/>
</dbReference>
<proteinExistence type="inferred from homology"/>
<dbReference type="OrthoDB" id="682478at2759"/>
<keyword evidence="3" id="KW-0479">Metal-binding</keyword>
<dbReference type="GO" id="GO:0020037">
    <property type="term" value="F:heme binding"/>
    <property type="evidence" value="ECO:0007669"/>
    <property type="project" value="InterPro"/>
</dbReference>
<dbReference type="AlphaFoldDB" id="A0A811NBZ2"/>
<accession>A0A811NBZ2</accession>